<dbReference type="EMBL" id="CM000914">
    <property type="protein sequence ID" value="EFG04048.2"/>
    <property type="molecule type" value="Genomic_DNA"/>
</dbReference>
<evidence type="ECO:0000256" key="8">
    <source>
        <dbReference type="RuleBase" id="RU368020"/>
    </source>
</evidence>
<keyword evidence="7" id="KW-0003">3Fe-4S</keyword>
<evidence type="ECO:0000313" key="9">
    <source>
        <dbReference type="EMBL" id="EFG04048.2"/>
    </source>
</evidence>
<dbReference type="Pfam" id="PF13370">
    <property type="entry name" value="Fer4_13"/>
    <property type="match status" value="1"/>
</dbReference>
<sequence>MSTTGPDGARVTADRGACIGAAQCVYSAPAVFDHDDDGVVVVVDPRPGPQVWDAVREAVDLCPVQAVLLRLTAGGS</sequence>
<evidence type="ECO:0000256" key="5">
    <source>
        <dbReference type="ARBA" id="ARBA00023004"/>
    </source>
</evidence>
<geneLocation type="plasmid" evidence="9 10">
    <name>pSCL4</name>
</geneLocation>
<dbReference type="GeneID" id="93733696"/>
<dbReference type="GO" id="GO:0009055">
    <property type="term" value="F:electron transfer activity"/>
    <property type="evidence" value="ECO:0007669"/>
    <property type="project" value="UniProtKB-UniRule"/>
</dbReference>
<gene>
    <name evidence="9" type="ORF">SCLAV_p0559</name>
</gene>
<comment type="function">
    <text evidence="8">Ferredoxins are iron-sulfur proteins that transfer electrons in a wide variety of metabolic reactions.</text>
</comment>
<comment type="cofactor">
    <cofactor evidence="1">
        <name>[3Fe-4S] cluster</name>
        <dbReference type="ChEBI" id="CHEBI:21137"/>
    </cofactor>
</comment>
<dbReference type="GO" id="GO:0051538">
    <property type="term" value="F:3 iron, 4 sulfur cluster binding"/>
    <property type="evidence" value="ECO:0007669"/>
    <property type="project" value="UniProtKB-KW"/>
</dbReference>
<dbReference type="RefSeq" id="WP_003958913.1">
    <property type="nucleotide sequence ID" value="NZ_CM000914.1"/>
</dbReference>
<dbReference type="SUPFAM" id="SSF54862">
    <property type="entry name" value="4Fe-4S ferredoxins"/>
    <property type="match status" value="1"/>
</dbReference>
<evidence type="ECO:0000256" key="6">
    <source>
        <dbReference type="ARBA" id="ARBA00023014"/>
    </source>
</evidence>
<evidence type="ECO:0000256" key="2">
    <source>
        <dbReference type="ARBA" id="ARBA00022448"/>
    </source>
</evidence>
<dbReference type="InterPro" id="IPR001080">
    <property type="entry name" value="3Fe4S_ferredoxin"/>
</dbReference>
<evidence type="ECO:0000256" key="1">
    <source>
        <dbReference type="ARBA" id="ARBA00001927"/>
    </source>
</evidence>
<organism evidence="9 10">
    <name type="scientific">Streptomyces clavuligerus</name>
    <dbReference type="NCBI Taxonomy" id="1901"/>
    <lineage>
        <taxon>Bacteria</taxon>
        <taxon>Bacillati</taxon>
        <taxon>Actinomycetota</taxon>
        <taxon>Actinomycetes</taxon>
        <taxon>Kitasatosporales</taxon>
        <taxon>Streptomycetaceae</taxon>
        <taxon>Streptomyces</taxon>
    </lineage>
</organism>
<dbReference type="Gene3D" id="3.30.70.20">
    <property type="match status" value="1"/>
</dbReference>
<reference evidence="9 10" key="1">
    <citation type="journal article" date="2010" name="Genome Biol. Evol.">
        <title>The sequence of a 1.8-mb bacterial linear plasmid reveals a rich evolutionary reservoir of secondary metabolic pathways.</title>
        <authorList>
            <person name="Medema M.H."/>
            <person name="Trefzer A."/>
            <person name="Kovalchuk A."/>
            <person name="van den Berg M."/>
            <person name="Mueller U."/>
            <person name="Heijne W."/>
            <person name="Wu L."/>
            <person name="Alam M.T."/>
            <person name="Ronning C.M."/>
            <person name="Nierman W.C."/>
            <person name="Bovenberg R.A.L."/>
            <person name="Breitling R."/>
            <person name="Takano E."/>
        </authorList>
    </citation>
    <scope>NUCLEOTIDE SEQUENCE [LARGE SCALE GENOMIC DNA]</scope>
    <source>
        <strain evidence="10">ATCC 27064 / DSM 738 / JCM 4710 / NBRC 13307 / NCIMB 12785 / NRRL 3585 / VKM Ac-602</strain>
        <plasmid evidence="9">pSCL4</plasmid>
    </source>
</reference>
<keyword evidence="5 8" id="KW-0408">Iron</keyword>
<evidence type="ECO:0000256" key="3">
    <source>
        <dbReference type="ARBA" id="ARBA00022723"/>
    </source>
</evidence>
<dbReference type="eggNOG" id="COG1141">
    <property type="taxonomic scope" value="Bacteria"/>
</dbReference>
<dbReference type="AlphaFoldDB" id="B5H3N9"/>
<keyword evidence="10" id="KW-1185">Reference proteome</keyword>
<keyword evidence="6 8" id="KW-0411">Iron-sulfur</keyword>
<keyword evidence="2 8" id="KW-0813">Transport</keyword>
<dbReference type="PANTHER" id="PTHR36923:SF3">
    <property type="entry name" value="FERREDOXIN"/>
    <property type="match status" value="1"/>
</dbReference>
<dbReference type="PRINTS" id="PR00352">
    <property type="entry name" value="3FE4SFRDOXIN"/>
</dbReference>
<dbReference type="InterPro" id="IPR051269">
    <property type="entry name" value="Fe-S_cluster_ET"/>
</dbReference>
<evidence type="ECO:0000313" key="10">
    <source>
        <dbReference type="Proteomes" id="UP000002357"/>
    </source>
</evidence>
<keyword evidence="9" id="KW-0614">Plasmid</keyword>
<dbReference type="GO" id="GO:0005506">
    <property type="term" value="F:iron ion binding"/>
    <property type="evidence" value="ECO:0007669"/>
    <property type="project" value="UniProtKB-UniRule"/>
</dbReference>
<dbReference type="PANTHER" id="PTHR36923">
    <property type="entry name" value="FERREDOXIN"/>
    <property type="match status" value="1"/>
</dbReference>
<dbReference type="Proteomes" id="UP000002357">
    <property type="component" value="Plasmid pSCL4"/>
</dbReference>
<proteinExistence type="predicted"/>
<dbReference type="OrthoDB" id="9803319at2"/>
<evidence type="ECO:0000256" key="4">
    <source>
        <dbReference type="ARBA" id="ARBA00022982"/>
    </source>
</evidence>
<protein>
    <recommendedName>
        <fullName evidence="8">Ferredoxin</fullName>
    </recommendedName>
</protein>
<name>B5H3N9_STRCL</name>
<evidence type="ECO:0000256" key="7">
    <source>
        <dbReference type="ARBA" id="ARBA00023291"/>
    </source>
</evidence>
<keyword evidence="3 8" id="KW-0479">Metal-binding</keyword>
<keyword evidence="4 8" id="KW-0249">Electron transport</keyword>
<accession>B5H3N9</accession>